<proteinExistence type="predicted"/>
<dbReference type="STRING" id="1798364.A3G54_04375"/>
<evidence type="ECO:0000313" key="2">
    <source>
        <dbReference type="EMBL" id="OGF93758.1"/>
    </source>
</evidence>
<gene>
    <name evidence="2" type="ORF">A3G54_04375</name>
</gene>
<sequence>MTNHFSNKFYFKVLKRALLREFLGRGQIKRDTHLVREEYDKSYLRESNEDFMFKEQDVFLDGKITTMPVSEYKRFMVGQFSKIISEKKSESILELGSGRGFNILALAALHPEIKKLRGLELSTEGVKVSKRNLAAPPVAILKKLTGLTEWEILSRIRAADIDFTEGSILEIPFPKNSFDAVFSNSVIEQIPRDYMKVFTGVFRVAEKIAFFSEPFKEAQRGHIFNLMHLKNIDYFCASYREVEKAGFKTLSFEIPPLQKFVFNTGLLVVSKI</sequence>
<dbReference type="Proteomes" id="UP000178894">
    <property type="component" value="Unassembled WGS sequence"/>
</dbReference>
<evidence type="ECO:0000259" key="1">
    <source>
        <dbReference type="Pfam" id="PF08241"/>
    </source>
</evidence>
<accession>A0A1F5Y0L0</accession>
<reference evidence="2 3" key="1">
    <citation type="journal article" date="2016" name="Nat. Commun.">
        <title>Thousands of microbial genomes shed light on interconnected biogeochemical processes in an aquifer system.</title>
        <authorList>
            <person name="Anantharaman K."/>
            <person name="Brown C.T."/>
            <person name="Hug L.A."/>
            <person name="Sharon I."/>
            <person name="Castelle C.J."/>
            <person name="Probst A.J."/>
            <person name="Thomas B.C."/>
            <person name="Singh A."/>
            <person name="Wilkins M.J."/>
            <person name="Karaoz U."/>
            <person name="Brodie E.L."/>
            <person name="Williams K.H."/>
            <person name="Hubbard S.S."/>
            <person name="Banfield J.F."/>
        </authorList>
    </citation>
    <scope>NUCLEOTIDE SEQUENCE [LARGE SCALE GENOMIC DNA]</scope>
</reference>
<dbReference type="SUPFAM" id="SSF53335">
    <property type="entry name" value="S-adenosyl-L-methionine-dependent methyltransferases"/>
    <property type="match status" value="1"/>
</dbReference>
<dbReference type="InterPro" id="IPR013216">
    <property type="entry name" value="Methyltransf_11"/>
</dbReference>
<organism evidence="2 3">
    <name type="scientific">Candidatus Giovannonibacteria bacterium RIFCSPLOWO2_12_FULL_44_15</name>
    <dbReference type="NCBI Taxonomy" id="1798364"/>
    <lineage>
        <taxon>Bacteria</taxon>
        <taxon>Candidatus Giovannoniibacteriota</taxon>
    </lineage>
</organism>
<name>A0A1F5Y0L0_9BACT</name>
<dbReference type="Gene3D" id="3.40.50.150">
    <property type="entry name" value="Vaccinia Virus protein VP39"/>
    <property type="match status" value="1"/>
</dbReference>
<dbReference type="EMBL" id="MFIQ01000006">
    <property type="protein sequence ID" value="OGF93758.1"/>
    <property type="molecule type" value="Genomic_DNA"/>
</dbReference>
<dbReference type="AlphaFoldDB" id="A0A1F5Y0L0"/>
<protein>
    <recommendedName>
        <fullName evidence="1">Methyltransferase type 11 domain-containing protein</fullName>
    </recommendedName>
</protein>
<comment type="caution">
    <text evidence="2">The sequence shown here is derived from an EMBL/GenBank/DDBJ whole genome shotgun (WGS) entry which is preliminary data.</text>
</comment>
<dbReference type="InterPro" id="IPR029063">
    <property type="entry name" value="SAM-dependent_MTases_sf"/>
</dbReference>
<dbReference type="Pfam" id="PF08241">
    <property type="entry name" value="Methyltransf_11"/>
    <property type="match status" value="1"/>
</dbReference>
<evidence type="ECO:0000313" key="3">
    <source>
        <dbReference type="Proteomes" id="UP000178894"/>
    </source>
</evidence>
<dbReference type="CDD" id="cd02440">
    <property type="entry name" value="AdoMet_MTases"/>
    <property type="match status" value="1"/>
</dbReference>
<dbReference type="GO" id="GO:0008757">
    <property type="term" value="F:S-adenosylmethionine-dependent methyltransferase activity"/>
    <property type="evidence" value="ECO:0007669"/>
    <property type="project" value="InterPro"/>
</dbReference>
<feature type="domain" description="Methyltransferase type 11" evidence="1">
    <location>
        <begin position="93"/>
        <end position="206"/>
    </location>
</feature>